<evidence type="ECO:0000256" key="2">
    <source>
        <dbReference type="SAM" id="Phobius"/>
    </source>
</evidence>
<protein>
    <recommendedName>
        <fullName evidence="6">TIGR03503 family protein</fullName>
    </recommendedName>
</protein>
<feature type="region of interest" description="Disordered" evidence="1">
    <location>
        <begin position="422"/>
        <end position="458"/>
    </location>
</feature>
<feature type="transmembrane region" description="Helical" evidence="2">
    <location>
        <begin position="374"/>
        <end position="395"/>
    </location>
</feature>
<accession>A0A162AHZ1</accession>
<evidence type="ECO:0000256" key="3">
    <source>
        <dbReference type="SAM" id="SignalP"/>
    </source>
</evidence>
<dbReference type="RefSeq" id="WP_196763590.1">
    <property type="nucleotide sequence ID" value="NZ_AUXT01000124.1"/>
</dbReference>
<keyword evidence="3" id="KW-0732">Signal</keyword>
<keyword evidence="2" id="KW-0472">Membrane</keyword>
<evidence type="ECO:0000256" key="1">
    <source>
        <dbReference type="SAM" id="MobiDB-lite"/>
    </source>
</evidence>
<keyword evidence="2" id="KW-1133">Transmembrane helix</keyword>
<evidence type="ECO:0000313" key="5">
    <source>
        <dbReference type="Proteomes" id="UP000076587"/>
    </source>
</evidence>
<dbReference type="EMBL" id="AUXT01000124">
    <property type="protein sequence ID" value="KZN50219.1"/>
    <property type="molecule type" value="Genomic_DNA"/>
</dbReference>
<feature type="signal peptide" evidence="3">
    <location>
        <begin position="1"/>
        <end position="18"/>
    </location>
</feature>
<feature type="chain" id="PRO_5007831680" description="TIGR03503 family protein" evidence="3">
    <location>
        <begin position="19"/>
        <end position="458"/>
    </location>
</feature>
<reference evidence="4 5" key="1">
    <citation type="submission" date="2013-07" db="EMBL/GenBank/DDBJ databases">
        <title>Comparative Genomic and Metabolomic Analysis of Twelve Strains of Pseudoalteromonas luteoviolacea.</title>
        <authorList>
            <person name="Vynne N.G."/>
            <person name="Mansson M."/>
            <person name="Gram L."/>
        </authorList>
    </citation>
    <scope>NUCLEOTIDE SEQUENCE [LARGE SCALE GENOMIC DNA]</scope>
    <source>
        <strain evidence="4 5">NCIMB 1942</strain>
    </source>
</reference>
<keyword evidence="2" id="KW-0812">Transmembrane</keyword>
<evidence type="ECO:0008006" key="6">
    <source>
        <dbReference type="Google" id="ProtNLM"/>
    </source>
</evidence>
<proteinExistence type="predicted"/>
<organism evidence="4 5">
    <name type="scientific">Pseudoalteromonas luteoviolacea NCIMB 1942</name>
    <dbReference type="NCBI Taxonomy" id="1365253"/>
    <lineage>
        <taxon>Bacteria</taxon>
        <taxon>Pseudomonadati</taxon>
        <taxon>Pseudomonadota</taxon>
        <taxon>Gammaproteobacteria</taxon>
        <taxon>Alteromonadales</taxon>
        <taxon>Pseudoalteromonadaceae</taxon>
        <taxon>Pseudoalteromonas</taxon>
    </lineage>
</organism>
<evidence type="ECO:0000313" key="4">
    <source>
        <dbReference type="EMBL" id="KZN50219.1"/>
    </source>
</evidence>
<dbReference type="AlphaFoldDB" id="A0A162AHZ1"/>
<dbReference type="PATRIC" id="fig|1365253.3.peg.1539"/>
<dbReference type="NCBIfam" id="TIGR03503">
    <property type="entry name" value="TIGR03503 family protein"/>
    <property type="match status" value="1"/>
</dbReference>
<dbReference type="InterPro" id="IPR020010">
    <property type="entry name" value="CHP03503"/>
</dbReference>
<dbReference type="Proteomes" id="UP000076587">
    <property type="component" value="Unassembled WGS sequence"/>
</dbReference>
<comment type="caution">
    <text evidence="4">The sequence shown here is derived from an EMBL/GenBank/DDBJ whole genome shotgun (WGS) entry which is preliminary data.</text>
</comment>
<sequence length="458" mass="52112">MRIWIVVFSILFSFSAVSETPNITMLERDGVSNEIPLLDNRFRIDHNVDKITLLFFRSTGAPAVVLVRPDGSKIYSIHAVKDESLEWFDEISYDLIIIDKPMPGPWQVLGQIQKDSRIMVLGDIELIVDPLPPLLFRGEMLKVNGKVTNDGKPIDVGYFRDVVTLFVEFVSTNNEEYANFGAGTQSVTDFKDDGRDFDERPLDGVFTGEFKLTFPAGEWQPEFFIETPILKRRVVKDPIVIAEPPFTFELQLADDEEFEHELVIQLNRNIVKPETVILQGKILYPNGEEQVYTLNEQERFYRQLQIKNYDWGRYSVQLSAFGENINSREFMAAIPDYNFEIERPIEKVPELTKPITPEELMGPSEPEEPEVNTALIVSIVVAGNLLVLLLGWLVIRVFVQNKPLKFSIPLPTSIPFLKKKQKMDLDDLESEGEGEEKKGEAGSDSGDVLSLSMSDDKN</sequence>
<gene>
    <name evidence="4" type="ORF">N482_06525</name>
</gene>
<name>A0A162AHZ1_9GAMM</name>